<reference evidence="1" key="1">
    <citation type="submission" date="2023-09" db="EMBL/GenBank/DDBJ databases">
        <title>Vallitalea sediminicola and Vallitalea maricola sp. nov., anaerobic bacteria isolated from marine sediment.</title>
        <authorList>
            <person name="Hirano S."/>
            <person name="Maeda A."/>
            <person name="Terahara T."/>
            <person name="Mori K."/>
            <person name="Hamada M."/>
            <person name="Matsumoto R."/>
            <person name="Kobayashi T."/>
        </authorList>
    </citation>
    <scope>NUCLEOTIDE SEQUENCE</scope>
    <source>
        <strain evidence="1">AN17-2</strain>
    </source>
</reference>
<accession>A0ACB5UQM8</accession>
<proteinExistence type="predicted"/>
<keyword evidence="2" id="KW-1185">Reference proteome</keyword>
<dbReference type="EMBL" id="BTPU01000084">
    <property type="protein sequence ID" value="GMQ64859.1"/>
    <property type="molecule type" value="Genomic_DNA"/>
</dbReference>
<organism evidence="1 2">
    <name type="scientific">Vallitalea maricola</name>
    <dbReference type="NCBI Taxonomy" id="3074433"/>
    <lineage>
        <taxon>Bacteria</taxon>
        <taxon>Bacillati</taxon>
        <taxon>Bacillota</taxon>
        <taxon>Clostridia</taxon>
        <taxon>Lachnospirales</taxon>
        <taxon>Vallitaleaceae</taxon>
        <taxon>Vallitalea</taxon>
    </lineage>
</organism>
<evidence type="ECO:0000313" key="1">
    <source>
        <dbReference type="EMBL" id="GMQ64859.1"/>
    </source>
</evidence>
<gene>
    <name evidence="1" type="ORF">AN2V17_40990</name>
</gene>
<keyword evidence="1" id="KW-0808">Transferase</keyword>
<protein>
    <submittedName>
        <fullName evidence="1">HAMP domain-containing sensor histidine kinase</fullName>
    </submittedName>
</protein>
<evidence type="ECO:0000313" key="2">
    <source>
        <dbReference type="Proteomes" id="UP001374599"/>
    </source>
</evidence>
<sequence length="456" mass="51958">MTIRKQFIWIIILMIFFAIIMNSIISSSYIDNYFKGYVTEQYDSKVDNIKNYAINILTESSNSYSLKKELNNYISDPIVQITIVNRDGVVVLVTRDEMFFMHNNMMGNSMMMGNKIETEEDYFNLKADNEIIGMLFITRSNSIQNSETVKLFKKSLIFSNAISGILVLILAIFITAFVSTKMTKDLRMTAMYAKRIEVDSENRIKHSKVLEIRDIQTSLENLSSKLKLQKQVRQEKVDQLSHEVRTPITILKTHFEGALDGIVKMNDDELESCLNEINNLSGILANINDVIEYSDEDVQIKNERFDLINELNKILKGFTLQFQKKGIALLLKGMENLEITNDKSMLSQTIYNLLTNAYKFTNQGGQVEVSIEMKSQDTVIISVSDTGIGINYRDIEKIFDAYYRSASTTSIQGEGLGLYIAKRNIKAIGGKIYVKSREEGGTSFIIEIPILSNTDE</sequence>
<keyword evidence="1" id="KW-0418">Kinase</keyword>
<comment type="caution">
    <text evidence="1">The sequence shown here is derived from an EMBL/GenBank/DDBJ whole genome shotgun (WGS) entry which is preliminary data.</text>
</comment>
<dbReference type="Proteomes" id="UP001374599">
    <property type="component" value="Unassembled WGS sequence"/>
</dbReference>
<name>A0ACB5UQM8_9FIRM</name>